<proteinExistence type="predicted"/>
<reference evidence="1" key="1">
    <citation type="submission" date="2021-06" db="EMBL/GenBank/DDBJ databases">
        <title>Parelaphostrongylus tenuis whole genome reference sequence.</title>
        <authorList>
            <person name="Garwood T.J."/>
            <person name="Larsen P.A."/>
            <person name="Fountain-Jones N.M."/>
            <person name="Garbe J.R."/>
            <person name="Macchietto M.G."/>
            <person name="Kania S.A."/>
            <person name="Gerhold R.W."/>
            <person name="Richards J.E."/>
            <person name="Wolf T.M."/>
        </authorList>
    </citation>
    <scope>NUCLEOTIDE SEQUENCE</scope>
    <source>
        <strain evidence="1">MNPRO001-30</strain>
        <tissue evidence="1">Meninges</tissue>
    </source>
</reference>
<dbReference type="Proteomes" id="UP001196413">
    <property type="component" value="Unassembled WGS sequence"/>
</dbReference>
<gene>
    <name evidence="1" type="ORF">KIN20_004980</name>
</gene>
<sequence length="84" mass="9767">MDYLNRICTSRQSHTCREDSGMIPFLQVSCDNVLLQIDKYVYGISYRDRFNTNIGLPDENDNAWLPTNQYNSGEGRLMAEQEQL</sequence>
<comment type="caution">
    <text evidence="1">The sequence shown here is derived from an EMBL/GenBank/DDBJ whole genome shotgun (WGS) entry which is preliminary data.</text>
</comment>
<accession>A0AAD5M1E6</accession>
<name>A0AAD5M1E6_PARTN</name>
<protein>
    <submittedName>
        <fullName evidence="1">Uncharacterized protein</fullName>
    </submittedName>
</protein>
<dbReference type="AlphaFoldDB" id="A0AAD5M1E6"/>
<evidence type="ECO:0000313" key="2">
    <source>
        <dbReference type="Proteomes" id="UP001196413"/>
    </source>
</evidence>
<evidence type="ECO:0000313" key="1">
    <source>
        <dbReference type="EMBL" id="KAJ1349415.1"/>
    </source>
</evidence>
<dbReference type="EMBL" id="JAHQIW010000661">
    <property type="protein sequence ID" value="KAJ1349415.1"/>
    <property type="molecule type" value="Genomic_DNA"/>
</dbReference>
<keyword evidence="2" id="KW-1185">Reference proteome</keyword>
<organism evidence="1 2">
    <name type="scientific">Parelaphostrongylus tenuis</name>
    <name type="common">Meningeal worm</name>
    <dbReference type="NCBI Taxonomy" id="148309"/>
    <lineage>
        <taxon>Eukaryota</taxon>
        <taxon>Metazoa</taxon>
        <taxon>Ecdysozoa</taxon>
        <taxon>Nematoda</taxon>
        <taxon>Chromadorea</taxon>
        <taxon>Rhabditida</taxon>
        <taxon>Rhabditina</taxon>
        <taxon>Rhabditomorpha</taxon>
        <taxon>Strongyloidea</taxon>
        <taxon>Metastrongylidae</taxon>
        <taxon>Parelaphostrongylus</taxon>
    </lineage>
</organism>